<sequence>MVASQIEVDVLVIGAGPTGLGAAKRLQQLIQNNASWLIVDSKETPGGLASLLGFINADLLKPDDEIASTYVRRFDHGYPSLSLERNSALAEIVPYLQEKDILSRGRFGSWEYEVGNKDRSFKLGVDAIDHILFGGLEVPLSN</sequence>
<reference evidence="1 2" key="1">
    <citation type="submission" date="2019-04" db="EMBL/GenBank/DDBJ databases">
        <authorList>
            <consortium name="DOE Joint Genome Institute"/>
            <person name="Mondo S."/>
            <person name="Kjaerbolling I."/>
            <person name="Vesth T."/>
            <person name="Frisvad J.C."/>
            <person name="Nybo J.L."/>
            <person name="Theobald S."/>
            <person name="Kildgaard S."/>
            <person name="Isbrandt T."/>
            <person name="Kuo A."/>
            <person name="Sato A."/>
            <person name="Lyhne E.K."/>
            <person name="Kogle M.E."/>
            <person name="Wiebenga A."/>
            <person name="Kun R.S."/>
            <person name="Lubbers R.J."/>
            <person name="Makela M.R."/>
            <person name="Barry K."/>
            <person name="Chovatia M."/>
            <person name="Clum A."/>
            <person name="Daum C."/>
            <person name="Haridas S."/>
            <person name="He G."/>
            <person name="LaButti K."/>
            <person name="Lipzen A."/>
            <person name="Riley R."/>
            <person name="Salamov A."/>
            <person name="Simmons B.A."/>
            <person name="Magnuson J.K."/>
            <person name="Henrissat B."/>
            <person name="Mortensen U.H."/>
            <person name="Larsen T.O."/>
            <person name="Devries R.P."/>
            <person name="Grigoriev I.V."/>
            <person name="Machida M."/>
            <person name="Baker S.E."/>
            <person name="Andersen M.R."/>
            <person name="Cantor M.N."/>
            <person name="Hua S.X."/>
        </authorList>
    </citation>
    <scope>NUCLEOTIDE SEQUENCE [LARGE SCALE GENOMIC DNA]</scope>
    <source>
        <strain evidence="1 2">CBS 117616</strain>
    </source>
</reference>
<dbReference type="EMBL" id="ML735737">
    <property type="protein sequence ID" value="KAE8417464.1"/>
    <property type="molecule type" value="Genomic_DNA"/>
</dbReference>
<evidence type="ECO:0000313" key="2">
    <source>
        <dbReference type="Proteomes" id="UP000325395"/>
    </source>
</evidence>
<name>A0ABQ6WK05_9EURO</name>
<dbReference type="Proteomes" id="UP000325395">
    <property type="component" value="Unassembled WGS sequence"/>
</dbReference>
<accession>A0ABQ6WK05</accession>
<organism evidence="1 2">
    <name type="scientific">Aspergillus pseudocaelatus</name>
    <dbReference type="NCBI Taxonomy" id="1825620"/>
    <lineage>
        <taxon>Eukaryota</taxon>
        <taxon>Fungi</taxon>
        <taxon>Dikarya</taxon>
        <taxon>Ascomycota</taxon>
        <taxon>Pezizomycotina</taxon>
        <taxon>Eurotiomycetes</taxon>
        <taxon>Eurotiomycetidae</taxon>
        <taxon>Eurotiales</taxon>
        <taxon>Aspergillaceae</taxon>
        <taxon>Aspergillus</taxon>
        <taxon>Aspergillus subgen. Circumdati</taxon>
    </lineage>
</organism>
<gene>
    <name evidence="1" type="ORF">BDV36DRAFT_296039</name>
</gene>
<proteinExistence type="predicted"/>
<dbReference type="SUPFAM" id="SSF51905">
    <property type="entry name" value="FAD/NAD(P)-binding domain"/>
    <property type="match status" value="1"/>
</dbReference>
<protein>
    <recommendedName>
        <fullName evidence="3">FAD/NAD(P)-binding domain-containing protein</fullName>
    </recommendedName>
</protein>
<dbReference type="Pfam" id="PF13450">
    <property type="entry name" value="NAD_binding_8"/>
    <property type="match status" value="1"/>
</dbReference>
<keyword evidence="2" id="KW-1185">Reference proteome</keyword>
<dbReference type="Gene3D" id="3.50.50.60">
    <property type="entry name" value="FAD/NAD(P)-binding domain"/>
    <property type="match status" value="2"/>
</dbReference>
<dbReference type="InterPro" id="IPR036188">
    <property type="entry name" value="FAD/NAD-bd_sf"/>
</dbReference>
<evidence type="ECO:0008006" key="3">
    <source>
        <dbReference type="Google" id="ProtNLM"/>
    </source>
</evidence>
<evidence type="ECO:0000313" key="1">
    <source>
        <dbReference type="EMBL" id="KAE8417464.1"/>
    </source>
</evidence>